<evidence type="ECO:0000313" key="1">
    <source>
        <dbReference type="EMBL" id="KZM28026.1"/>
    </source>
</evidence>
<reference evidence="1 2" key="1">
    <citation type="journal article" date="2016" name="Sci. Rep.">
        <title>Draft genome sequencing and secretome analysis of fungal phytopathogen Ascochyta rabiei provides insight into the necrotrophic effector repertoire.</title>
        <authorList>
            <person name="Verma S."/>
            <person name="Gazara R.K."/>
            <person name="Nizam S."/>
            <person name="Parween S."/>
            <person name="Chattopadhyay D."/>
            <person name="Verma P.K."/>
        </authorList>
    </citation>
    <scope>NUCLEOTIDE SEQUENCE [LARGE SCALE GENOMIC DNA]</scope>
    <source>
        <strain evidence="1 2">ArDII</strain>
    </source>
</reference>
<dbReference type="EMBL" id="JYNV01000038">
    <property type="protein sequence ID" value="KZM28026.1"/>
    <property type="molecule type" value="Genomic_DNA"/>
</dbReference>
<dbReference type="OrthoDB" id="5358884at2759"/>
<gene>
    <name evidence="1" type="ORF">ST47_g853</name>
</gene>
<dbReference type="STRING" id="5454.A0A163LQX3"/>
<keyword evidence="2" id="KW-1185">Reference proteome</keyword>
<organism evidence="1 2">
    <name type="scientific">Didymella rabiei</name>
    <name type="common">Chickpea ascochyta blight fungus</name>
    <name type="synonym">Mycosphaerella rabiei</name>
    <dbReference type="NCBI Taxonomy" id="5454"/>
    <lineage>
        <taxon>Eukaryota</taxon>
        <taxon>Fungi</taxon>
        <taxon>Dikarya</taxon>
        <taxon>Ascomycota</taxon>
        <taxon>Pezizomycotina</taxon>
        <taxon>Dothideomycetes</taxon>
        <taxon>Pleosporomycetidae</taxon>
        <taxon>Pleosporales</taxon>
        <taxon>Pleosporineae</taxon>
        <taxon>Didymellaceae</taxon>
        <taxon>Ascochyta</taxon>
    </lineage>
</organism>
<accession>A0A163LQX3</accession>
<name>A0A163LQX3_DIDRA</name>
<sequence length="275" mass="29863">MEAVHNHSLHNDLPEAVSEPDYSIHKFSIPASPQPRTTVHPLPAVHAESPSPKYSVSEEPRVKQRKWTRWPLLLLYGLLLTVIAGVAGGLIGKTIERNNHNRDAYVNGVTYPSPTSGSAQSLSSSSSPSSSVSPSTPTVSSTVFKRTIPQPTSGCTSAAPYRSFKSRSNFINIPYSTICGQGWLDFDLTAMSVATQSDCIESCSMYNAHKQTGDRSCVGAGFLPAWWNQTLAMVESKITPYNCFLKTNTSGIARNNEKFEVIALCMQGECDDISG</sequence>
<evidence type="ECO:0000313" key="2">
    <source>
        <dbReference type="Proteomes" id="UP000076837"/>
    </source>
</evidence>
<comment type="caution">
    <text evidence="1">The sequence shown here is derived from an EMBL/GenBank/DDBJ whole genome shotgun (WGS) entry which is preliminary data.</text>
</comment>
<proteinExistence type="predicted"/>
<protein>
    <submittedName>
        <fullName evidence="1">Uncharacterized protein</fullName>
    </submittedName>
</protein>
<dbReference type="Proteomes" id="UP000076837">
    <property type="component" value="Unassembled WGS sequence"/>
</dbReference>
<dbReference type="AlphaFoldDB" id="A0A163LQX3"/>